<accession>A0ABP6LYC7</accession>
<sequence length="144" mass="15878">MGARDVPLPKGVATMLRDHSKKFEPIDVTLPWRTPDGHLVTKRLISGGAQGRHLRVGNFNDHRWKPALASDGIIALRHFYAAVLLGVGAHPSDSRATQAGMQRYLGLLRIVTEMIGQVEPVPDDALHRRRLLSEHHGPHTARAA</sequence>
<name>A0ABP6LYC7_9ACTN</name>
<evidence type="ECO:0000313" key="1">
    <source>
        <dbReference type="EMBL" id="GAA3059277.1"/>
    </source>
</evidence>
<dbReference type="Proteomes" id="UP001501532">
    <property type="component" value="Unassembled WGS sequence"/>
</dbReference>
<reference evidence="2" key="1">
    <citation type="journal article" date="2019" name="Int. J. Syst. Evol. Microbiol.">
        <title>The Global Catalogue of Microorganisms (GCM) 10K type strain sequencing project: providing services to taxonomists for standard genome sequencing and annotation.</title>
        <authorList>
            <consortium name="The Broad Institute Genomics Platform"/>
            <consortium name="The Broad Institute Genome Sequencing Center for Infectious Disease"/>
            <person name="Wu L."/>
            <person name="Ma J."/>
        </authorList>
    </citation>
    <scope>NUCLEOTIDE SEQUENCE [LARGE SCALE GENOMIC DNA]</scope>
    <source>
        <strain evidence="2">JCM 9091</strain>
    </source>
</reference>
<dbReference type="EMBL" id="BAAAUF010000048">
    <property type="protein sequence ID" value="GAA3059277.1"/>
    <property type="molecule type" value="Genomic_DNA"/>
</dbReference>
<gene>
    <name evidence="1" type="ORF">GCM10010448_48230</name>
</gene>
<keyword evidence="2" id="KW-1185">Reference proteome</keyword>
<organism evidence="1 2">
    <name type="scientific">Streptomyces glomeratus</name>
    <dbReference type="NCBI Taxonomy" id="284452"/>
    <lineage>
        <taxon>Bacteria</taxon>
        <taxon>Bacillati</taxon>
        <taxon>Actinomycetota</taxon>
        <taxon>Actinomycetes</taxon>
        <taxon>Kitasatosporales</taxon>
        <taxon>Streptomycetaceae</taxon>
        <taxon>Streptomyces</taxon>
    </lineage>
</organism>
<proteinExistence type="predicted"/>
<protein>
    <submittedName>
        <fullName evidence="1">Uncharacterized protein</fullName>
    </submittedName>
</protein>
<comment type="caution">
    <text evidence="1">The sequence shown here is derived from an EMBL/GenBank/DDBJ whole genome shotgun (WGS) entry which is preliminary data.</text>
</comment>
<evidence type="ECO:0000313" key="2">
    <source>
        <dbReference type="Proteomes" id="UP001501532"/>
    </source>
</evidence>